<dbReference type="InterPro" id="IPR017520">
    <property type="entry name" value="CHP03086"/>
</dbReference>
<proteinExistence type="predicted"/>
<evidence type="ECO:0000259" key="1">
    <source>
        <dbReference type="Pfam" id="PF11716"/>
    </source>
</evidence>
<dbReference type="InterPro" id="IPR017517">
    <property type="entry name" value="Maleyloyr_isom"/>
</dbReference>
<feature type="domain" description="Mycothiol-dependent maleylpyruvate isomerase metal-binding" evidence="1">
    <location>
        <begin position="16"/>
        <end position="147"/>
    </location>
</feature>
<keyword evidence="3" id="KW-1185">Reference proteome</keyword>
<evidence type="ECO:0000313" key="3">
    <source>
        <dbReference type="Proteomes" id="UP001589647"/>
    </source>
</evidence>
<dbReference type="EMBL" id="JBHMEI010000016">
    <property type="protein sequence ID" value="MFB9204241.1"/>
    <property type="molecule type" value="Genomic_DNA"/>
</dbReference>
<organism evidence="2 3">
    <name type="scientific">Nonomuraea spiralis</name>
    <dbReference type="NCBI Taxonomy" id="46182"/>
    <lineage>
        <taxon>Bacteria</taxon>
        <taxon>Bacillati</taxon>
        <taxon>Actinomycetota</taxon>
        <taxon>Actinomycetes</taxon>
        <taxon>Streptosporangiales</taxon>
        <taxon>Streptosporangiaceae</taxon>
        <taxon>Nonomuraea</taxon>
    </lineage>
</organism>
<dbReference type="InterPro" id="IPR034660">
    <property type="entry name" value="DinB/YfiT-like"/>
</dbReference>
<dbReference type="Pfam" id="PF11716">
    <property type="entry name" value="MDMPI_N"/>
    <property type="match status" value="1"/>
</dbReference>
<evidence type="ECO:0000313" key="2">
    <source>
        <dbReference type="EMBL" id="MFB9204241.1"/>
    </source>
</evidence>
<dbReference type="Proteomes" id="UP001589647">
    <property type="component" value="Unassembled WGS sequence"/>
</dbReference>
<dbReference type="NCBIfam" id="TIGR03086">
    <property type="entry name" value="TIGR03086 family metal-binding protein"/>
    <property type="match status" value="1"/>
</dbReference>
<gene>
    <name evidence="2" type="ORF">ACFFV7_23815</name>
</gene>
<protein>
    <submittedName>
        <fullName evidence="2">TIGR03086 family metal-binding protein</fullName>
    </submittedName>
</protein>
<dbReference type="InterPro" id="IPR024344">
    <property type="entry name" value="MDMPI_metal-binding"/>
</dbReference>
<dbReference type="SUPFAM" id="SSF109854">
    <property type="entry name" value="DinB/YfiT-like putative metalloenzymes"/>
    <property type="match status" value="1"/>
</dbReference>
<dbReference type="Gene3D" id="1.20.120.450">
    <property type="entry name" value="dinb family like domain"/>
    <property type="match status" value="1"/>
</dbReference>
<accession>A0ABV5IID0</accession>
<name>A0ABV5IID0_9ACTN</name>
<dbReference type="NCBIfam" id="TIGR03083">
    <property type="entry name" value="maleylpyruvate isomerase family mycothiol-dependent enzyme"/>
    <property type="match status" value="1"/>
</dbReference>
<sequence length="206" mass="21949">MNERARALTAGVALLERAIDYTLGSLRVVSPAVLCRPTPCARWNLQALLDHMQDSFEALNEAALGHVATTRSPVPVGGPAPIGGPALRNSALRNPALLLRDCATEVLGSWAGTIRTEVISVGNVPMTAPMVAVAGAIEIAVHGWDIARACGERRPIPPALAEELLDLAHLFVTDQDRPVRFAARRRPPALGSAQDHLLAYLGRDPK</sequence>
<comment type="caution">
    <text evidence="2">The sequence shown here is derived from an EMBL/GenBank/DDBJ whole genome shotgun (WGS) entry which is preliminary data.</text>
</comment>
<reference evidence="2 3" key="1">
    <citation type="submission" date="2024-09" db="EMBL/GenBank/DDBJ databases">
        <authorList>
            <person name="Sun Q."/>
            <person name="Mori K."/>
        </authorList>
    </citation>
    <scope>NUCLEOTIDE SEQUENCE [LARGE SCALE GENOMIC DNA]</scope>
    <source>
        <strain evidence="2 3">CCM 3426</strain>
    </source>
</reference>
<dbReference type="RefSeq" id="WP_189649001.1">
    <property type="nucleotide sequence ID" value="NZ_BMRC01000008.1"/>
</dbReference>